<keyword evidence="3" id="KW-1185">Reference proteome</keyword>
<dbReference type="OrthoDB" id="9806052at2"/>
<evidence type="ECO:0000313" key="3">
    <source>
        <dbReference type="Proteomes" id="UP000239709"/>
    </source>
</evidence>
<dbReference type="InterPro" id="IPR003735">
    <property type="entry name" value="Metal_Tscrpt_repr"/>
</dbReference>
<dbReference type="Gene3D" id="1.20.58.1000">
    <property type="entry name" value="Metal-sensitive repressor, helix protomer"/>
    <property type="match status" value="1"/>
</dbReference>
<reference evidence="2 3" key="1">
    <citation type="submission" date="2018-03" db="EMBL/GenBank/DDBJ databases">
        <title>Genome sequencing of Ottowia sp.</title>
        <authorList>
            <person name="Kim S.-J."/>
            <person name="Heo J."/>
            <person name="Kwon S.-W."/>
        </authorList>
    </citation>
    <scope>NUCLEOTIDE SEQUENCE [LARGE SCALE GENOMIC DNA]</scope>
    <source>
        <strain evidence="2 3">KADR8-3</strain>
    </source>
</reference>
<organism evidence="2 3">
    <name type="scientific">Ottowia oryzae</name>
    <dbReference type="NCBI Taxonomy" id="2109914"/>
    <lineage>
        <taxon>Bacteria</taxon>
        <taxon>Pseudomonadati</taxon>
        <taxon>Pseudomonadota</taxon>
        <taxon>Betaproteobacteria</taxon>
        <taxon>Burkholderiales</taxon>
        <taxon>Comamonadaceae</taxon>
        <taxon>Ottowia</taxon>
    </lineage>
</organism>
<protein>
    <recommendedName>
        <fullName evidence="4">Metal-sensing transcriptional repressor</fullName>
    </recommendedName>
</protein>
<dbReference type="InterPro" id="IPR038390">
    <property type="entry name" value="Metal_Tscrpt_repr_sf"/>
</dbReference>
<proteinExistence type="inferred from homology"/>
<evidence type="ECO:0008006" key="4">
    <source>
        <dbReference type="Google" id="ProtNLM"/>
    </source>
</evidence>
<evidence type="ECO:0000256" key="1">
    <source>
        <dbReference type="ARBA" id="ARBA00005260"/>
    </source>
</evidence>
<sequence>MSMVKDEAGKKALCDRLARVEGQLRGLQKLIQAEAESEKVAQQMTAARKALDKAFFALVATLIAEGQVDSDEVAALLLRFA</sequence>
<name>A0A2S0MAY7_9BURK</name>
<gene>
    <name evidence="2" type="ORF">C6570_00970</name>
</gene>
<accession>A0A2S0MAY7</accession>
<dbReference type="GO" id="GO:0045892">
    <property type="term" value="P:negative regulation of DNA-templated transcription"/>
    <property type="evidence" value="ECO:0007669"/>
    <property type="project" value="UniProtKB-ARBA"/>
</dbReference>
<dbReference type="Proteomes" id="UP000239709">
    <property type="component" value="Chromosome"/>
</dbReference>
<dbReference type="GO" id="GO:0046872">
    <property type="term" value="F:metal ion binding"/>
    <property type="evidence" value="ECO:0007669"/>
    <property type="project" value="InterPro"/>
</dbReference>
<dbReference type="KEGG" id="otk:C6570_00970"/>
<dbReference type="GO" id="GO:0003677">
    <property type="term" value="F:DNA binding"/>
    <property type="evidence" value="ECO:0007669"/>
    <property type="project" value="InterPro"/>
</dbReference>
<dbReference type="AlphaFoldDB" id="A0A2S0MAY7"/>
<dbReference type="Pfam" id="PF02583">
    <property type="entry name" value="Trns_repr_metal"/>
    <property type="match status" value="1"/>
</dbReference>
<dbReference type="EMBL" id="CP027666">
    <property type="protein sequence ID" value="AVO32986.1"/>
    <property type="molecule type" value="Genomic_DNA"/>
</dbReference>
<evidence type="ECO:0000313" key="2">
    <source>
        <dbReference type="EMBL" id="AVO32986.1"/>
    </source>
</evidence>
<comment type="similarity">
    <text evidence="1">Belongs to the FrmR/RcnR family.</text>
</comment>
<dbReference type="RefSeq" id="WP_106701234.1">
    <property type="nucleotide sequence ID" value="NZ_CP027666.1"/>
</dbReference>